<dbReference type="SUPFAM" id="SSF56281">
    <property type="entry name" value="Metallo-hydrolase/oxidoreductase"/>
    <property type="match status" value="1"/>
</dbReference>
<name>A0ABD5R7X9_9EURY</name>
<accession>A0ABD5R7X9</accession>
<comment type="caution">
    <text evidence="2">The sequence shown here is derived from an EMBL/GenBank/DDBJ whole genome shotgun (WGS) entry which is preliminary data.</text>
</comment>
<dbReference type="InterPro" id="IPR036866">
    <property type="entry name" value="RibonucZ/Hydroxyglut_hydro"/>
</dbReference>
<dbReference type="EMBL" id="JBHSKX010000001">
    <property type="protein sequence ID" value="MFC5366103.1"/>
    <property type="molecule type" value="Genomic_DNA"/>
</dbReference>
<dbReference type="Gene3D" id="3.60.15.10">
    <property type="entry name" value="Ribonuclease Z/Hydroxyacylglutathione hydrolase-like"/>
    <property type="match status" value="1"/>
</dbReference>
<gene>
    <name evidence="2" type="ORF">ACFPJ5_04080</name>
</gene>
<keyword evidence="3" id="KW-1185">Reference proteome</keyword>
<dbReference type="Pfam" id="PF00753">
    <property type="entry name" value="Lactamase_B"/>
    <property type="match status" value="1"/>
</dbReference>
<feature type="domain" description="Metallo-beta-lactamase" evidence="1">
    <location>
        <begin position="15"/>
        <end position="202"/>
    </location>
</feature>
<protein>
    <submittedName>
        <fullName evidence="2">MBL fold metallo-hydrolase</fullName>
    </submittedName>
</protein>
<sequence>MTLAPEHAWRLELGGVNAYLVDDGEVTLIDAGMPWHTEQVRQYLADGGYDAGDVDRVLLTHFDLDHVGTLAELGLDCKVYARQPDAGMLAGTVSPPATNHKGLLQRVTLPLLTRPDLPITAIKDGEEVAGFRAYATPGHTPGHTAWVHHEFGLGFVGDTVRESGGDLAPSPWAICYDAAENRESIRDVADRVADCEVVAMGHGDPIRTHGGAQFAALADDL</sequence>
<dbReference type="PANTHER" id="PTHR42951:SF4">
    <property type="entry name" value="ACYL-COENZYME A THIOESTERASE MBLAC2"/>
    <property type="match status" value="1"/>
</dbReference>
<organism evidence="2 3">
    <name type="scientific">Salinirubrum litoreum</name>
    <dbReference type="NCBI Taxonomy" id="1126234"/>
    <lineage>
        <taxon>Archaea</taxon>
        <taxon>Methanobacteriati</taxon>
        <taxon>Methanobacteriota</taxon>
        <taxon>Stenosarchaea group</taxon>
        <taxon>Halobacteria</taxon>
        <taxon>Halobacteriales</taxon>
        <taxon>Haloferacaceae</taxon>
        <taxon>Salinirubrum</taxon>
    </lineage>
</organism>
<proteinExistence type="predicted"/>
<dbReference type="InterPro" id="IPR001279">
    <property type="entry name" value="Metallo-B-lactamas"/>
</dbReference>
<dbReference type="SMART" id="SM00849">
    <property type="entry name" value="Lactamase_B"/>
    <property type="match status" value="1"/>
</dbReference>
<dbReference type="RefSeq" id="WP_227228537.1">
    <property type="nucleotide sequence ID" value="NZ_JAJCVJ010000001.1"/>
</dbReference>
<dbReference type="PANTHER" id="PTHR42951">
    <property type="entry name" value="METALLO-BETA-LACTAMASE DOMAIN-CONTAINING"/>
    <property type="match status" value="1"/>
</dbReference>
<evidence type="ECO:0000259" key="1">
    <source>
        <dbReference type="SMART" id="SM00849"/>
    </source>
</evidence>
<dbReference type="AlphaFoldDB" id="A0ABD5R7X9"/>
<dbReference type="CDD" id="cd07721">
    <property type="entry name" value="yflN-like_MBL-fold"/>
    <property type="match status" value="1"/>
</dbReference>
<dbReference type="InterPro" id="IPR050855">
    <property type="entry name" value="NDM-1-like"/>
</dbReference>
<reference evidence="2 3" key="1">
    <citation type="journal article" date="2019" name="Int. J. Syst. Evol. Microbiol.">
        <title>The Global Catalogue of Microorganisms (GCM) 10K type strain sequencing project: providing services to taxonomists for standard genome sequencing and annotation.</title>
        <authorList>
            <consortium name="The Broad Institute Genomics Platform"/>
            <consortium name="The Broad Institute Genome Sequencing Center for Infectious Disease"/>
            <person name="Wu L."/>
            <person name="Ma J."/>
        </authorList>
    </citation>
    <scope>NUCLEOTIDE SEQUENCE [LARGE SCALE GENOMIC DNA]</scope>
    <source>
        <strain evidence="2 3">CGMCC 1.12237</strain>
    </source>
</reference>
<evidence type="ECO:0000313" key="3">
    <source>
        <dbReference type="Proteomes" id="UP001596201"/>
    </source>
</evidence>
<dbReference type="Proteomes" id="UP001596201">
    <property type="component" value="Unassembled WGS sequence"/>
</dbReference>
<evidence type="ECO:0000313" key="2">
    <source>
        <dbReference type="EMBL" id="MFC5366103.1"/>
    </source>
</evidence>